<dbReference type="PROSITE" id="PS51704">
    <property type="entry name" value="GP_PDE"/>
    <property type="match status" value="1"/>
</dbReference>
<proteinExistence type="predicted"/>
<dbReference type="OrthoDB" id="238714at2"/>
<dbReference type="Pfam" id="PF03009">
    <property type="entry name" value="GDPD"/>
    <property type="match status" value="1"/>
</dbReference>
<dbReference type="Proteomes" id="UP000319004">
    <property type="component" value="Chromosome"/>
</dbReference>
<name>A0A518HIN0_9BACT</name>
<evidence type="ECO:0000313" key="2">
    <source>
        <dbReference type="EMBL" id="QDV40714.1"/>
    </source>
</evidence>
<dbReference type="EC" id="3.1.4.46" evidence="2"/>
<accession>A0A518HIN0</accession>
<dbReference type="GO" id="GO:0006580">
    <property type="term" value="P:ethanolamine metabolic process"/>
    <property type="evidence" value="ECO:0007669"/>
    <property type="project" value="TreeGrafter"/>
</dbReference>
<dbReference type="GO" id="GO:0005886">
    <property type="term" value="C:plasma membrane"/>
    <property type="evidence" value="ECO:0007669"/>
    <property type="project" value="TreeGrafter"/>
</dbReference>
<keyword evidence="2" id="KW-0378">Hydrolase</keyword>
<dbReference type="InterPro" id="IPR030395">
    <property type="entry name" value="GP_PDE_dom"/>
</dbReference>
<dbReference type="GO" id="GO:0008889">
    <property type="term" value="F:glycerophosphodiester phosphodiesterase activity"/>
    <property type="evidence" value="ECO:0007669"/>
    <property type="project" value="UniProtKB-EC"/>
</dbReference>
<dbReference type="InterPro" id="IPR017946">
    <property type="entry name" value="PLC-like_Pdiesterase_TIM-brl"/>
</dbReference>
<dbReference type="AlphaFoldDB" id="A0A518HIN0"/>
<sequence length="321" mass="35531">MTLEFRVLLVLAPILLPLRSGISQDAAPATTPLHRIAPQSPAELRELFRYTGTPLPIVSAHRGGAGPGYPENCIATFEHTLTQTFSILEIDPRMTKDGHVVLHHDATLERTTTGSGRLADKTLAELKQLRLKDSEGNVTEFQIPTLDEVLRWAKGKTVLVLDQKDVPLETRVGKISEHGAEAYAMMIVGNFKDVAACHRINGDIMMEVMIPSRAKVEAFDGIGVPWQNVIAFLGHVPPTDESLYEAVHKKGASTMIGTSRNLDRQFHWRVRDEADSLRRDYQAILGRGADVIETDLPRDVGRLLYGPPLTSPQGRRGLRIE</sequence>
<protein>
    <submittedName>
        <fullName evidence="2">Putative glycerophosphoryl diester phosphodiesterase 1</fullName>
        <ecNumber evidence="2">3.1.4.46</ecNumber>
    </submittedName>
</protein>
<evidence type="ECO:0000259" key="1">
    <source>
        <dbReference type="PROSITE" id="PS51704"/>
    </source>
</evidence>
<evidence type="ECO:0000313" key="3">
    <source>
        <dbReference type="Proteomes" id="UP000319004"/>
    </source>
</evidence>
<dbReference type="Gene3D" id="3.20.20.190">
    <property type="entry name" value="Phosphatidylinositol (PI) phosphodiesterase"/>
    <property type="match status" value="1"/>
</dbReference>
<dbReference type="SUPFAM" id="SSF51695">
    <property type="entry name" value="PLC-like phosphodiesterases"/>
    <property type="match status" value="1"/>
</dbReference>
<feature type="domain" description="GP-PDE" evidence="1">
    <location>
        <begin position="56"/>
        <end position="321"/>
    </location>
</feature>
<dbReference type="GO" id="GO:0006644">
    <property type="term" value="P:phospholipid metabolic process"/>
    <property type="evidence" value="ECO:0007669"/>
    <property type="project" value="TreeGrafter"/>
</dbReference>
<dbReference type="PANTHER" id="PTHR46320">
    <property type="entry name" value="GLYCEROPHOSPHODIESTER PHOSPHODIESTERASE 1"/>
    <property type="match status" value="1"/>
</dbReference>
<dbReference type="PANTHER" id="PTHR46320:SF1">
    <property type="entry name" value="GLYCEROPHOSPHODIESTER PHOSPHODIESTERASE 1"/>
    <property type="match status" value="1"/>
</dbReference>
<reference evidence="2 3" key="1">
    <citation type="submission" date="2019-03" db="EMBL/GenBank/DDBJ databases">
        <title>Deep-cultivation of Planctomycetes and their phenomic and genomic characterization uncovers novel biology.</title>
        <authorList>
            <person name="Wiegand S."/>
            <person name="Jogler M."/>
            <person name="Boedeker C."/>
            <person name="Pinto D."/>
            <person name="Vollmers J."/>
            <person name="Rivas-Marin E."/>
            <person name="Kohn T."/>
            <person name="Peeters S.H."/>
            <person name="Heuer A."/>
            <person name="Rast P."/>
            <person name="Oberbeckmann S."/>
            <person name="Bunk B."/>
            <person name="Jeske O."/>
            <person name="Meyerdierks A."/>
            <person name="Storesund J.E."/>
            <person name="Kallscheuer N."/>
            <person name="Luecker S."/>
            <person name="Lage O.M."/>
            <person name="Pohl T."/>
            <person name="Merkel B.J."/>
            <person name="Hornburger P."/>
            <person name="Mueller R.-W."/>
            <person name="Bruemmer F."/>
            <person name="Labrenz M."/>
            <person name="Spormann A.M."/>
            <person name="Op den Camp H."/>
            <person name="Overmann J."/>
            <person name="Amann R."/>
            <person name="Jetten M.S.M."/>
            <person name="Mascher T."/>
            <person name="Medema M.H."/>
            <person name="Devos D.P."/>
            <person name="Kaster A.-K."/>
            <person name="Ovreas L."/>
            <person name="Rohde M."/>
            <person name="Galperin M.Y."/>
            <person name="Jogler C."/>
        </authorList>
    </citation>
    <scope>NUCLEOTIDE SEQUENCE [LARGE SCALE GENOMIC DNA]</scope>
    <source>
        <strain evidence="2 3">Enr13</strain>
    </source>
</reference>
<organism evidence="2 3">
    <name type="scientific">Stieleria neptunia</name>
    <dbReference type="NCBI Taxonomy" id="2527979"/>
    <lineage>
        <taxon>Bacteria</taxon>
        <taxon>Pseudomonadati</taxon>
        <taxon>Planctomycetota</taxon>
        <taxon>Planctomycetia</taxon>
        <taxon>Pirellulales</taxon>
        <taxon>Pirellulaceae</taxon>
        <taxon>Stieleria</taxon>
    </lineage>
</organism>
<dbReference type="KEGG" id="snep:Enr13x_05500"/>
<dbReference type="GO" id="GO:0070291">
    <property type="term" value="P:N-acylethanolamine metabolic process"/>
    <property type="evidence" value="ECO:0007669"/>
    <property type="project" value="TreeGrafter"/>
</dbReference>
<keyword evidence="3" id="KW-1185">Reference proteome</keyword>
<dbReference type="RefSeq" id="WP_145384541.1">
    <property type="nucleotide sequence ID" value="NZ_CP037423.1"/>
</dbReference>
<dbReference type="EMBL" id="CP037423">
    <property type="protein sequence ID" value="QDV40714.1"/>
    <property type="molecule type" value="Genomic_DNA"/>
</dbReference>
<dbReference type="CDD" id="cd08566">
    <property type="entry name" value="GDPD_AtGDE_like"/>
    <property type="match status" value="1"/>
</dbReference>
<gene>
    <name evidence="2" type="primary">glpQ1</name>
    <name evidence="2" type="ORF">Enr13x_05500</name>
</gene>